<dbReference type="GO" id="GO:0047429">
    <property type="term" value="F:nucleoside triphosphate diphosphatase activity"/>
    <property type="evidence" value="ECO:0007669"/>
    <property type="project" value="UniProtKB-EC"/>
</dbReference>
<comment type="caution">
    <text evidence="5">The sequence shown here is derived from an EMBL/GenBank/DDBJ whole genome shotgun (WGS) entry which is preliminary data.</text>
</comment>
<dbReference type="GO" id="GO:0009117">
    <property type="term" value="P:nucleotide metabolic process"/>
    <property type="evidence" value="ECO:0007669"/>
    <property type="project" value="UniProtKB-KW"/>
</dbReference>
<keyword evidence="6" id="KW-1185">Reference proteome</keyword>
<comment type="caution">
    <text evidence="4">Lacks conserved residue(s) required for the propagation of feature annotation.</text>
</comment>
<comment type="cofactor">
    <cofactor evidence="1 4">
        <name>a divalent metal cation</name>
        <dbReference type="ChEBI" id="CHEBI:60240"/>
    </cofactor>
</comment>
<comment type="similarity">
    <text evidence="4">Belongs to the Maf family.</text>
</comment>
<organism evidence="5 6">
    <name type="scientific">Rubricella aquisinus</name>
    <dbReference type="NCBI Taxonomy" id="2028108"/>
    <lineage>
        <taxon>Bacteria</taxon>
        <taxon>Pseudomonadati</taxon>
        <taxon>Pseudomonadota</taxon>
        <taxon>Alphaproteobacteria</taxon>
        <taxon>Rhodobacterales</taxon>
        <taxon>Paracoccaceae</taxon>
        <taxon>Rubricella</taxon>
    </lineage>
</organism>
<dbReference type="Pfam" id="PF02545">
    <property type="entry name" value="Maf"/>
    <property type="match status" value="1"/>
</dbReference>
<evidence type="ECO:0000313" key="5">
    <source>
        <dbReference type="EMBL" id="MBB5514479.1"/>
    </source>
</evidence>
<feature type="active site" description="Proton acceptor" evidence="4">
    <location>
        <position position="76"/>
    </location>
</feature>
<comment type="subcellular location">
    <subcellularLocation>
        <location evidence="4">Cytoplasm</location>
    </subcellularLocation>
</comment>
<keyword evidence="2 4" id="KW-0378">Hydrolase</keyword>
<reference evidence="5 6" key="1">
    <citation type="submission" date="2020-08" db="EMBL/GenBank/DDBJ databases">
        <title>Genomic Encyclopedia of Type Strains, Phase IV (KMG-IV): sequencing the most valuable type-strain genomes for metagenomic binning, comparative biology and taxonomic classification.</title>
        <authorList>
            <person name="Goeker M."/>
        </authorList>
    </citation>
    <scope>NUCLEOTIDE SEQUENCE [LARGE SCALE GENOMIC DNA]</scope>
    <source>
        <strain evidence="5 6">DSM 103377</strain>
    </source>
</reference>
<evidence type="ECO:0000256" key="1">
    <source>
        <dbReference type="ARBA" id="ARBA00001968"/>
    </source>
</evidence>
<dbReference type="PANTHER" id="PTHR43213:SF5">
    <property type="entry name" value="BIFUNCTIONAL DTTP_UTP PYROPHOSPHATASE_METHYLTRANSFERASE PROTEIN-RELATED"/>
    <property type="match status" value="1"/>
</dbReference>
<gene>
    <name evidence="5" type="ORF">FHS89_000477</name>
</gene>
<comment type="catalytic activity">
    <reaction evidence="4">
        <text>a ribonucleoside 5'-triphosphate + H2O = a ribonucleoside 5'-phosphate + diphosphate + H(+)</text>
        <dbReference type="Rhea" id="RHEA:23996"/>
        <dbReference type="ChEBI" id="CHEBI:15377"/>
        <dbReference type="ChEBI" id="CHEBI:15378"/>
        <dbReference type="ChEBI" id="CHEBI:33019"/>
        <dbReference type="ChEBI" id="CHEBI:58043"/>
        <dbReference type="ChEBI" id="CHEBI:61557"/>
        <dbReference type="EC" id="3.6.1.9"/>
    </reaction>
</comment>
<dbReference type="InterPro" id="IPR029001">
    <property type="entry name" value="ITPase-like_fam"/>
</dbReference>
<evidence type="ECO:0000256" key="2">
    <source>
        <dbReference type="ARBA" id="ARBA00022801"/>
    </source>
</evidence>
<dbReference type="AlphaFoldDB" id="A0A840WH87"/>
<keyword evidence="4" id="KW-0963">Cytoplasm</keyword>
<dbReference type="RefSeq" id="WP_184008078.1">
    <property type="nucleotide sequence ID" value="NZ_JACIJS010000001.1"/>
</dbReference>
<dbReference type="PANTHER" id="PTHR43213">
    <property type="entry name" value="BIFUNCTIONAL DTTP/UTP PYROPHOSPHATASE/METHYLTRANSFERASE PROTEIN-RELATED"/>
    <property type="match status" value="1"/>
</dbReference>
<keyword evidence="3 4" id="KW-0546">Nucleotide metabolism</keyword>
<dbReference type="CDD" id="cd00555">
    <property type="entry name" value="Maf"/>
    <property type="match status" value="1"/>
</dbReference>
<protein>
    <recommendedName>
        <fullName evidence="4">Nucleoside triphosphate pyrophosphatase</fullName>
        <ecNumber evidence="4">3.6.1.9</ecNumber>
    </recommendedName>
    <alternativeName>
        <fullName evidence="4">Nucleotide pyrophosphatase</fullName>
        <shortName evidence="4">Nucleotide PPase</shortName>
    </alternativeName>
</protein>
<dbReference type="GO" id="GO:0005737">
    <property type="term" value="C:cytoplasm"/>
    <property type="evidence" value="ECO:0007669"/>
    <property type="project" value="UniProtKB-SubCell"/>
</dbReference>
<dbReference type="Proteomes" id="UP000553766">
    <property type="component" value="Unassembled WGS sequence"/>
</dbReference>
<evidence type="ECO:0000313" key="6">
    <source>
        <dbReference type="Proteomes" id="UP000553766"/>
    </source>
</evidence>
<sequence length="199" mass="21882">MTQPVILASGSKIRAESLRNAGVTFEVDVPRVDEASIKAAMLAEEAPPRDIADKLAELKSLRISARHPEALTLGCDQVLVHKGRLFDKPANRAEAAEHLRHLNGSSHELLSAAVISEAGRPVWRHIGRAQLVMRPFSDAFLEDYLDAEGDEILHCVGAYRLEGRGAQLFSRVQGDYFSVLGLPLLEVLGFLRARKVLIE</sequence>
<name>A0A840WH87_9RHOB</name>
<dbReference type="PIRSF" id="PIRSF006305">
    <property type="entry name" value="Maf"/>
    <property type="match status" value="1"/>
</dbReference>
<dbReference type="EMBL" id="JACIJS010000001">
    <property type="protein sequence ID" value="MBB5514479.1"/>
    <property type="molecule type" value="Genomic_DNA"/>
</dbReference>
<accession>A0A840WH87</accession>
<dbReference type="EC" id="3.6.1.9" evidence="4"/>
<dbReference type="Gene3D" id="3.90.950.10">
    <property type="match status" value="1"/>
</dbReference>
<evidence type="ECO:0000256" key="4">
    <source>
        <dbReference type="HAMAP-Rule" id="MF_00528"/>
    </source>
</evidence>
<dbReference type="NCBIfam" id="TIGR00172">
    <property type="entry name" value="maf"/>
    <property type="match status" value="1"/>
</dbReference>
<comment type="catalytic activity">
    <reaction evidence="4">
        <text>a 2'-deoxyribonucleoside 5'-triphosphate + H2O = a 2'-deoxyribonucleoside 5'-phosphate + diphosphate + H(+)</text>
        <dbReference type="Rhea" id="RHEA:44644"/>
        <dbReference type="ChEBI" id="CHEBI:15377"/>
        <dbReference type="ChEBI" id="CHEBI:15378"/>
        <dbReference type="ChEBI" id="CHEBI:33019"/>
        <dbReference type="ChEBI" id="CHEBI:61560"/>
        <dbReference type="ChEBI" id="CHEBI:65317"/>
        <dbReference type="EC" id="3.6.1.9"/>
    </reaction>
</comment>
<comment type="function">
    <text evidence="4">Nucleoside triphosphate pyrophosphatase. May have a dual role in cell division arrest and in preventing the incorporation of modified nucleotides into cellular nucleic acids.</text>
</comment>
<dbReference type="InterPro" id="IPR003697">
    <property type="entry name" value="Maf-like"/>
</dbReference>
<evidence type="ECO:0000256" key="3">
    <source>
        <dbReference type="ARBA" id="ARBA00023080"/>
    </source>
</evidence>
<dbReference type="SUPFAM" id="SSF52972">
    <property type="entry name" value="ITPase-like"/>
    <property type="match status" value="1"/>
</dbReference>
<dbReference type="HAMAP" id="MF_00528">
    <property type="entry name" value="Maf"/>
    <property type="match status" value="1"/>
</dbReference>
<proteinExistence type="inferred from homology"/>